<comment type="caution">
    <text evidence="2">The sequence shown here is derived from an EMBL/GenBank/DDBJ whole genome shotgun (WGS) entry which is preliminary data.</text>
</comment>
<evidence type="ECO:0000313" key="3">
    <source>
        <dbReference type="Proteomes" id="UP000572635"/>
    </source>
</evidence>
<protein>
    <recommendedName>
        <fullName evidence="4">DUF748 domain-containing protein</fullName>
    </recommendedName>
</protein>
<gene>
    <name evidence="2" type="ORF">HDA36_004004</name>
</gene>
<accession>A0A7W8QQ95</accession>
<reference evidence="2 3" key="1">
    <citation type="submission" date="2020-08" db="EMBL/GenBank/DDBJ databases">
        <title>Sequencing the genomes of 1000 actinobacteria strains.</title>
        <authorList>
            <person name="Klenk H.-P."/>
        </authorList>
    </citation>
    <scope>NUCLEOTIDE SEQUENCE [LARGE SCALE GENOMIC DNA]</scope>
    <source>
        <strain evidence="2 3">DSM 44551</strain>
    </source>
</reference>
<feature type="compositionally biased region" description="Gly residues" evidence="1">
    <location>
        <begin position="38"/>
        <end position="54"/>
    </location>
</feature>
<dbReference type="AlphaFoldDB" id="A0A7W8QQ95"/>
<evidence type="ECO:0000256" key="1">
    <source>
        <dbReference type="SAM" id="MobiDB-lite"/>
    </source>
</evidence>
<evidence type="ECO:0008006" key="4">
    <source>
        <dbReference type="Google" id="ProtNLM"/>
    </source>
</evidence>
<proteinExistence type="predicted"/>
<name>A0A7W8QQ95_9ACTN</name>
<keyword evidence="3" id="KW-1185">Reference proteome</keyword>
<dbReference type="RefSeq" id="WP_184394092.1">
    <property type="nucleotide sequence ID" value="NZ_BAAAJD010000135.1"/>
</dbReference>
<feature type="region of interest" description="Disordered" evidence="1">
    <location>
        <begin position="253"/>
        <end position="275"/>
    </location>
</feature>
<feature type="region of interest" description="Disordered" evidence="1">
    <location>
        <begin position="38"/>
        <end position="78"/>
    </location>
</feature>
<feature type="compositionally biased region" description="Low complexity" evidence="1">
    <location>
        <begin position="55"/>
        <end position="70"/>
    </location>
</feature>
<sequence length="319" mass="32215">MNVPAKLGLYGVGLVVAFAGALGAGTLTGPVLSGGPAAGAEGGGSGEGGHGGTGEPAAGEGPEAAAAPPGLQVSDGGYTLEPVAAPEEAGKEGELSFRITGPDGEPVTGFRVEHEKRMHLIVVGRDTTGYRHLHPEMDADGLWTVRTGFDTPGPYRMFADFAPEGAEDGLVLGADVALPGDYEPEPLPGVRRVAEVDGYTVRLEGGLAAGGSGDLDFTVTKDGEPVDDLEPYLGAYGHLVALRAGDLAYLHVHPHGEPGDGETEPGPEVRFSAEAPTPGDYRLFLDFKHGGKVRTAEFTAAAGGGAGSGGGHGDDGHGH</sequence>
<organism evidence="2 3">
    <name type="scientific">Nocardiopsis composta</name>
    <dbReference type="NCBI Taxonomy" id="157465"/>
    <lineage>
        <taxon>Bacteria</taxon>
        <taxon>Bacillati</taxon>
        <taxon>Actinomycetota</taxon>
        <taxon>Actinomycetes</taxon>
        <taxon>Streptosporangiales</taxon>
        <taxon>Nocardiopsidaceae</taxon>
        <taxon>Nocardiopsis</taxon>
    </lineage>
</organism>
<dbReference type="EMBL" id="JACHDB010000001">
    <property type="protein sequence ID" value="MBB5433920.1"/>
    <property type="molecule type" value="Genomic_DNA"/>
</dbReference>
<evidence type="ECO:0000313" key="2">
    <source>
        <dbReference type="EMBL" id="MBB5433920.1"/>
    </source>
</evidence>
<dbReference type="Proteomes" id="UP000572635">
    <property type="component" value="Unassembled WGS sequence"/>
</dbReference>